<dbReference type="Pfam" id="PF00563">
    <property type="entry name" value="EAL"/>
    <property type="match status" value="1"/>
</dbReference>
<dbReference type="InterPro" id="IPR003660">
    <property type="entry name" value="HAMP_dom"/>
</dbReference>
<feature type="domain" description="GGDEF" evidence="4">
    <location>
        <begin position="264"/>
        <end position="394"/>
    </location>
</feature>
<evidence type="ECO:0000259" key="3">
    <source>
        <dbReference type="PROSITE" id="PS50885"/>
    </source>
</evidence>
<dbReference type="NCBIfam" id="TIGR00254">
    <property type="entry name" value="GGDEF"/>
    <property type="match status" value="1"/>
</dbReference>
<dbReference type="EMBL" id="JADJEV010000004">
    <property type="protein sequence ID" value="MBK6974628.1"/>
    <property type="molecule type" value="Genomic_DNA"/>
</dbReference>
<dbReference type="Pfam" id="PF00990">
    <property type="entry name" value="GGDEF"/>
    <property type="match status" value="1"/>
</dbReference>
<dbReference type="CDD" id="cd06225">
    <property type="entry name" value="HAMP"/>
    <property type="match status" value="1"/>
</dbReference>
<dbReference type="SMART" id="SM00267">
    <property type="entry name" value="GGDEF"/>
    <property type="match status" value="1"/>
</dbReference>
<dbReference type="SMART" id="SM00304">
    <property type="entry name" value="HAMP"/>
    <property type="match status" value="1"/>
</dbReference>
<dbReference type="InterPro" id="IPR050706">
    <property type="entry name" value="Cyclic-di-GMP_PDE-like"/>
</dbReference>
<evidence type="ECO:0000259" key="2">
    <source>
        <dbReference type="PROSITE" id="PS50883"/>
    </source>
</evidence>
<name>A0A9D7E6B9_9PROT</name>
<dbReference type="Gene3D" id="3.30.70.270">
    <property type="match status" value="1"/>
</dbReference>
<dbReference type="Gene3D" id="3.20.20.450">
    <property type="entry name" value="EAL domain"/>
    <property type="match status" value="1"/>
</dbReference>
<dbReference type="InterPro" id="IPR029787">
    <property type="entry name" value="Nucleotide_cyclase"/>
</dbReference>
<dbReference type="InterPro" id="IPR042461">
    <property type="entry name" value="LapD_MoxY_peri_C"/>
</dbReference>
<dbReference type="Gene3D" id="6.20.270.20">
    <property type="entry name" value="LapD/MoxY periplasmic domain"/>
    <property type="match status" value="1"/>
</dbReference>
<sequence length="638" mass="68846">MSLYRQLWLAVIATTLIAFSGSFVLGMLSARGYLEEQLAIKNADNAAALALSISQQPNKDPVTQELLVAAQFDSGHYQAIRFADPYGKIVVERSGASTVDDVPQWFTHLFPIESTPGTAQITSGWQQIGTITLVSHASFAYRELWRSSTQMFVWFALAGIVTGLIATWVLRRLQRPLAAVVAQADAIGERRFVTIPSPGVPELDSLAGAMNGMVTRLKSMFDEQASRIEDLRRKANHDALTGLANRSYFQNRLQATLDSDESAEQGCLLLIRVPDLPELNRRLGRNAVDILLGNIGQSIERTAKAHDESFAARLNGADFALLLPGVSDGRLVAEKVLAGLRSLAPLDAGIQTVAQIGIGRFDRGMSVGAVLARTDRALAAAESSGGNNWQTARDEDSPFQPVNTAEWVRQIRDVISARRIRLAAYPVRSTDGRLLHDELMLRVQIDPAGDWLAAGQIMPMASRVGLTGELDLAAVDLALERVRAGDSAVAVNLAAESAESDAFRRELLRRLQSGTLAGRLALEVSEHGLLRHFAAVRSLREAMAGSGCAFGVEHVGRRFGEITRLQELGLDYIKVDASFIRGIDANRENREFLEGLASIAHGMGAKVIAEGVQSSAELAALPTLGFDGATGPAVTSQP</sequence>
<dbReference type="Proteomes" id="UP000807785">
    <property type="component" value="Unassembled WGS sequence"/>
</dbReference>
<dbReference type="InterPro" id="IPR032244">
    <property type="entry name" value="LapD_MoxY_N"/>
</dbReference>
<dbReference type="InterPro" id="IPR000160">
    <property type="entry name" value="GGDEF_dom"/>
</dbReference>
<evidence type="ECO:0000256" key="1">
    <source>
        <dbReference type="SAM" id="Phobius"/>
    </source>
</evidence>
<dbReference type="SUPFAM" id="SSF141868">
    <property type="entry name" value="EAL domain-like"/>
    <property type="match status" value="1"/>
</dbReference>
<keyword evidence="1" id="KW-0812">Transmembrane</keyword>
<feature type="domain" description="HAMP" evidence="3">
    <location>
        <begin position="171"/>
        <end position="222"/>
    </location>
</feature>
<dbReference type="SMART" id="SM00052">
    <property type="entry name" value="EAL"/>
    <property type="match status" value="1"/>
</dbReference>
<reference evidence="5" key="1">
    <citation type="submission" date="2020-10" db="EMBL/GenBank/DDBJ databases">
        <title>Connecting structure to function with the recovery of over 1000 high-quality activated sludge metagenome-assembled genomes encoding full-length rRNA genes using long-read sequencing.</title>
        <authorList>
            <person name="Singleton C.M."/>
            <person name="Petriglieri F."/>
            <person name="Kristensen J.M."/>
            <person name="Kirkegaard R.H."/>
            <person name="Michaelsen T.Y."/>
            <person name="Andersen M.H."/>
            <person name="Karst S.M."/>
            <person name="Dueholm M.S."/>
            <person name="Nielsen P.H."/>
            <person name="Albertsen M."/>
        </authorList>
    </citation>
    <scope>NUCLEOTIDE SEQUENCE</scope>
    <source>
        <strain evidence="5">Bjer_18-Q3-R1-45_BAT3C.347</strain>
    </source>
</reference>
<dbReference type="PROSITE" id="PS50887">
    <property type="entry name" value="GGDEF"/>
    <property type="match status" value="1"/>
</dbReference>
<keyword evidence="1" id="KW-1133">Transmembrane helix</keyword>
<dbReference type="SUPFAM" id="SSF55073">
    <property type="entry name" value="Nucleotide cyclase"/>
    <property type="match status" value="1"/>
</dbReference>
<dbReference type="PANTHER" id="PTHR33121">
    <property type="entry name" value="CYCLIC DI-GMP PHOSPHODIESTERASE PDEF"/>
    <property type="match status" value="1"/>
</dbReference>
<dbReference type="PANTHER" id="PTHR33121:SF23">
    <property type="entry name" value="CYCLIC DI-GMP PHOSPHODIESTERASE PDEB"/>
    <property type="match status" value="1"/>
</dbReference>
<evidence type="ECO:0000259" key="4">
    <source>
        <dbReference type="PROSITE" id="PS50887"/>
    </source>
</evidence>
<accession>A0A9D7E6B9</accession>
<dbReference type="InterPro" id="IPR001633">
    <property type="entry name" value="EAL_dom"/>
</dbReference>
<evidence type="ECO:0000313" key="6">
    <source>
        <dbReference type="Proteomes" id="UP000807785"/>
    </source>
</evidence>
<keyword evidence="1" id="KW-0472">Membrane</keyword>
<feature type="domain" description="EAL" evidence="2">
    <location>
        <begin position="404"/>
        <end position="638"/>
    </location>
</feature>
<proteinExistence type="predicted"/>
<dbReference type="CDD" id="cd01948">
    <property type="entry name" value="EAL"/>
    <property type="match status" value="1"/>
</dbReference>
<dbReference type="CDD" id="cd01949">
    <property type="entry name" value="GGDEF"/>
    <property type="match status" value="1"/>
</dbReference>
<dbReference type="Gene3D" id="3.30.110.200">
    <property type="match status" value="1"/>
</dbReference>
<feature type="transmembrane region" description="Helical" evidence="1">
    <location>
        <begin position="6"/>
        <end position="28"/>
    </location>
</feature>
<dbReference type="AlphaFoldDB" id="A0A9D7E6B9"/>
<dbReference type="Pfam" id="PF00672">
    <property type="entry name" value="HAMP"/>
    <property type="match status" value="1"/>
</dbReference>
<dbReference type="InterPro" id="IPR043128">
    <property type="entry name" value="Rev_trsase/Diguanyl_cyclase"/>
</dbReference>
<dbReference type="Pfam" id="PF16448">
    <property type="entry name" value="LapD_MoxY_N"/>
    <property type="match status" value="1"/>
</dbReference>
<protein>
    <submittedName>
        <fullName evidence="5">EAL domain-containing protein</fullName>
    </submittedName>
</protein>
<dbReference type="GO" id="GO:0016020">
    <property type="term" value="C:membrane"/>
    <property type="evidence" value="ECO:0007669"/>
    <property type="project" value="InterPro"/>
</dbReference>
<comment type="caution">
    <text evidence="5">The sequence shown here is derived from an EMBL/GenBank/DDBJ whole genome shotgun (WGS) entry which is preliminary data.</text>
</comment>
<dbReference type="InterPro" id="IPR035919">
    <property type="entry name" value="EAL_sf"/>
</dbReference>
<dbReference type="GO" id="GO:0007165">
    <property type="term" value="P:signal transduction"/>
    <property type="evidence" value="ECO:0007669"/>
    <property type="project" value="InterPro"/>
</dbReference>
<evidence type="ECO:0000313" key="5">
    <source>
        <dbReference type="EMBL" id="MBK6974628.1"/>
    </source>
</evidence>
<dbReference type="PROSITE" id="PS50885">
    <property type="entry name" value="HAMP"/>
    <property type="match status" value="1"/>
</dbReference>
<dbReference type="GO" id="GO:0071111">
    <property type="term" value="F:cyclic-guanylate-specific phosphodiesterase activity"/>
    <property type="evidence" value="ECO:0007669"/>
    <property type="project" value="InterPro"/>
</dbReference>
<dbReference type="PROSITE" id="PS50883">
    <property type="entry name" value="EAL"/>
    <property type="match status" value="1"/>
</dbReference>
<organism evidence="5 6">
    <name type="scientific">Candidatus Methylophosphatis roskildensis</name>
    <dbReference type="NCBI Taxonomy" id="2899263"/>
    <lineage>
        <taxon>Bacteria</taxon>
        <taxon>Pseudomonadati</taxon>
        <taxon>Pseudomonadota</taxon>
        <taxon>Betaproteobacteria</taxon>
        <taxon>Nitrosomonadales</taxon>
        <taxon>Sterolibacteriaceae</taxon>
        <taxon>Candidatus Methylophosphatis</taxon>
    </lineage>
</organism>
<gene>
    <name evidence="5" type="ORF">IPH26_17370</name>
</gene>
<feature type="transmembrane region" description="Helical" evidence="1">
    <location>
        <begin position="151"/>
        <end position="170"/>
    </location>
</feature>